<keyword evidence="2 5" id="KW-0812">Transmembrane</keyword>
<accession>A0A1L9Q485</accession>
<gene>
    <name evidence="8" type="ORF">ASPVEDRAFT_402505</name>
</gene>
<evidence type="ECO:0000259" key="7">
    <source>
        <dbReference type="PROSITE" id="PS50922"/>
    </source>
</evidence>
<evidence type="ECO:0000256" key="6">
    <source>
        <dbReference type="SAM" id="Phobius"/>
    </source>
</evidence>
<dbReference type="EMBL" id="KV878140">
    <property type="protein sequence ID" value="OJJ08539.1"/>
    <property type="molecule type" value="Genomic_DNA"/>
</dbReference>
<dbReference type="Proteomes" id="UP000184073">
    <property type="component" value="Unassembled WGS sequence"/>
</dbReference>
<evidence type="ECO:0000256" key="4">
    <source>
        <dbReference type="ARBA" id="ARBA00023136"/>
    </source>
</evidence>
<evidence type="ECO:0000256" key="2">
    <source>
        <dbReference type="ARBA" id="ARBA00022692"/>
    </source>
</evidence>
<evidence type="ECO:0000313" key="9">
    <source>
        <dbReference type="Proteomes" id="UP000184073"/>
    </source>
</evidence>
<protein>
    <recommendedName>
        <fullName evidence="7">TLC domain-containing protein</fullName>
    </recommendedName>
</protein>
<dbReference type="PANTHER" id="PTHR13439">
    <property type="entry name" value="CT120 PROTEIN"/>
    <property type="match status" value="1"/>
</dbReference>
<sequence length="252" mass="28912">MKSLSSPCFIIVHTLSSSKHILTVVSYLSSSYLWVSSPPIEGTNHMLGPLPPPTWRQDTLRTPLALYLELPPVSSHVHESVLTLVTYQLTHSYISAFLLRRLFPHHYPGFCPETKLNWHTHVVSSVHSILISTVAVWIIFNDKEWRTISREPADIVERIHVYTGALGLLTALAQGYFIYHLVMATVHFKVFGVQTLFHAVSCCTYIFAFKPFFMFYARQFLLFEASNPFVNNHWFLKELGIRTVVPFRGYPT</sequence>
<comment type="subcellular location">
    <subcellularLocation>
        <location evidence="1">Membrane</location>
        <topology evidence="1">Multi-pass membrane protein</topology>
    </subcellularLocation>
</comment>
<dbReference type="PROSITE" id="PS50922">
    <property type="entry name" value="TLC"/>
    <property type="match status" value="1"/>
</dbReference>
<evidence type="ECO:0000256" key="5">
    <source>
        <dbReference type="PROSITE-ProRule" id="PRU00205"/>
    </source>
</evidence>
<dbReference type="AlphaFoldDB" id="A0A1L9Q485"/>
<feature type="domain" description="TLC" evidence="7">
    <location>
        <begin position="113"/>
        <end position="252"/>
    </location>
</feature>
<dbReference type="VEuPathDB" id="FungiDB:ASPVEDRAFT_402505"/>
<keyword evidence="3 6" id="KW-1133">Transmembrane helix</keyword>
<name>A0A1L9Q485_ASPVE</name>
<evidence type="ECO:0000313" key="8">
    <source>
        <dbReference type="EMBL" id="OJJ08539.1"/>
    </source>
</evidence>
<dbReference type="GeneID" id="63727612"/>
<dbReference type="RefSeq" id="XP_040674301.1">
    <property type="nucleotide sequence ID" value="XM_040812101.1"/>
</dbReference>
<organism evidence="8 9">
    <name type="scientific">Aspergillus versicolor CBS 583.65</name>
    <dbReference type="NCBI Taxonomy" id="1036611"/>
    <lineage>
        <taxon>Eukaryota</taxon>
        <taxon>Fungi</taxon>
        <taxon>Dikarya</taxon>
        <taxon>Ascomycota</taxon>
        <taxon>Pezizomycotina</taxon>
        <taxon>Eurotiomycetes</taxon>
        <taxon>Eurotiomycetidae</taxon>
        <taxon>Eurotiales</taxon>
        <taxon>Aspergillaceae</taxon>
        <taxon>Aspergillus</taxon>
        <taxon>Aspergillus subgen. Nidulantes</taxon>
    </lineage>
</organism>
<dbReference type="STRING" id="1036611.A0A1L9Q485"/>
<dbReference type="Pfam" id="PF03798">
    <property type="entry name" value="TRAM_LAG1_CLN8"/>
    <property type="match status" value="1"/>
</dbReference>
<dbReference type="InterPro" id="IPR050846">
    <property type="entry name" value="TLCD"/>
</dbReference>
<dbReference type="OrthoDB" id="10266980at2759"/>
<keyword evidence="4 5" id="KW-0472">Membrane</keyword>
<feature type="transmembrane region" description="Helical" evidence="6">
    <location>
        <begin position="122"/>
        <end position="140"/>
    </location>
</feature>
<evidence type="ECO:0000256" key="3">
    <source>
        <dbReference type="ARBA" id="ARBA00022989"/>
    </source>
</evidence>
<dbReference type="PANTHER" id="PTHR13439:SF0">
    <property type="entry name" value="TOPOISOMERASE I DAMAGE AFFECTED PROTEIN 4"/>
    <property type="match status" value="1"/>
</dbReference>
<dbReference type="InterPro" id="IPR006634">
    <property type="entry name" value="TLC-dom"/>
</dbReference>
<dbReference type="GO" id="GO:0055088">
    <property type="term" value="P:lipid homeostasis"/>
    <property type="evidence" value="ECO:0007669"/>
    <property type="project" value="TreeGrafter"/>
</dbReference>
<feature type="transmembrane region" description="Helical" evidence="6">
    <location>
        <begin position="191"/>
        <end position="209"/>
    </location>
</feature>
<dbReference type="GO" id="GO:0005783">
    <property type="term" value="C:endoplasmic reticulum"/>
    <property type="evidence" value="ECO:0007669"/>
    <property type="project" value="TreeGrafter"/>
</dbReference>
<proteinExistence type="predicted"/>
<feature type="transmembrane region" description="Helical" evidence="6">
    <location>
        <begin position="161"/>
        <end position="179"/>
    </location>
</feature>
<reference evidence="9" key="1">
    <citation type="journal article" date="2017" name="Genome Biol.">
        <title>Comparative genomics reveals high biological diversity and specific adaptations in the industrially and medically important fungal genus Aspergillus.</title>
        <authorList>
            <person name="de Vries R.P."/>
            <person name="Riley R."/>
            <person name="Wiebenga A."/>
            <person name="Aguilar-Osorio G."/>
            <person name="Amillis S."/>
            <person name="Uchima C.A."/>
            <person name="Anderluh G."/>
            <person name="Asadollahi M."/>
            <person name="Askin M."/>
            <person name="Barry K."/>
            <person name="Battaglia E."/>
            <person name="Bayram O."/>
            <person name="Benocci T."/>
            <person name="Braus-Stromeyer S.A."/>
            <person name="Caldana C."/>
            <person name="Canovas D."/>
            <person name="Cerqueira G.C."/>
            <person name="Chen F."/>
            <person name="Chen W."/>
            <person name="Choi C."/>
            <person name="Clum A."/>
            <person name="Dos Santos R.A."/>
            <person name="Damasio A.R."/>
            <person name="Diallinas G."/>
            <person name="Emri T."/>
            <person name="Fekete E."/>
            <person name="Flipphi M."/>
            <person name="Freyberg S."/>
            <person name="Gallo A."/>
            <person name="Gournas C."/>
            <person name="Habgood R."/>
            <person name="Hainaut M."/>
            <person name="Harispe M.L."/>
            <person name="Henrissat B."/>
            <person name="Hilden K.S."/>
            <person name="Hope R."/>
            <person name="Hossain A."/>
            <person name="Karabika E."/>
            <person name="Karaffa L."/>
            <person name="Karanyi Z."/>
            <person name="Krasevec N."/>
            <person name="Kuo A."/>
            <person name="Kusch H."/>
            <person name="LaButti K."/>
            <person name="Lagendijk E.L."/>
            <person name="Lapidus A."/>
            <person name="Levasseur A."/>
            <person name="Lindquist E."/>
            <person name="Lipzen A."/>
            <person name="Logrieco A.F."/>
            <person name="MacCabe A."/>
            <person name="Maekelae M.R."/>
            <person name="Malavazi I."/>
            <person name="Melin P."/>
            <person name="Meyer V."/>
            <person name="Mielnichuk N."/>
            <person name="Miskei M."/>
            <person name="Molnar A.P."/>
            <person name="Mule G."/>
            <person name="Ngan C.Y."/>
            <person name="Orejas M."/>
            <person name="Orosz E."/>
            <person name="Ouedraogo J.P."/>
            <person name="Overkamp K.M."/>
            <person name="Park H.-S."/>
            <person name="Perrone G."/>
            <person name="Piumi F."/>
            <person name="Punt P.J."/>
            <person name="Ram A.F."/>
            <person name="Ramon A."/>
            <person name="Rauscher S."/>
            <person name="Record E."/>
            <person name="Riano-Pachon D.M."/>
            <person name="Robert V."/>
            <person name="Roehrig J."/>
            <person name="Ruller R."/>
            <person name="Salamov A."/>
            <person name="Salih N.S."/>
            <person name="Samson R.A."/>
            <person name="Sandor E."/>
            <person name="Sanguinetti M."/>
            <person name="Schuetze T."/>
            <person name="Sepcic K."/>
            <person name="Shelest E."/>
            <person name="Sherlock G."/>
            <person name="Sophianopoulou V."/>
            <person name="Squina F.M."/>
            <person name="Sun H."/>
            <person name="Susca A."/>
            <person name="Todd R.B."/>
            <person name="Tsang A."/>
            <person name="Unkles S.E."/>
            <person name="van de Wiele N."/>
            <person name="van Rossen-Uffink D."/>
            <person name="Oliveira J.V."/>
            <person name="Vesth T.C."/>
            <person name="Visser J."/>
            <person name="Yu J.-H."/>
            <person name="Zhou M."/>
            <person name="Andersen M.R."/>
            <person name="Archer D.B."/>
            <person name="Baker S.E."/>
            <person name="Benoit I."/>
            <person name="Brakhage A.A."/>
            <person name="Braus G.H."/>
            <person name="Fischer R."/>
            <person name="Frisvad J.C."/>
            <person name="Goldman G.H."/>
            <person name="Houbraken J."/>
            <person name="Oakley B."/>
            <person name="Pocsi I."/>
            <person name="Scazzocchio C."/>
            <person name="Seiboth B."/>
            <person name="vanKuyk P.A."/>
            <person name="Wortman J."/>
            <person name="Dyer P.S."/>
            <person name="Grigoriev I.V."/>
        </authorList>
    </citation>
    <scope>NUCLEOTIDE SEQUENCE [LARGE SCALE GENOMIC DNA]</scope>
    <source>
        <strain evidence="9">CBS 583.65</strain>
    </source>
</reference>
<evidence type="ECO:0000256" key="1">
    <source>
        <dbReference type="ARBA" id="ARBA00004141"/>
    </source>
</evidence>
<keyword evidence="9" id="KW-1185">Reference proteome</keyword>
<dbReference type="GO" id="GO:0016020">
    <property type="term" value="C:membrane"/>
    <property type="evidence" value="ECO:0007669"/>
    <property type="project" value="UniProtKB-SubCell"/>
</dbReference>